<evidence type="ECO:0000256" key="10">
    <source>
        <dbReference type="ARBA" id="ARBA00023235"/>
    </source>
</evidence>
<gene>
    <name evidence="12" type="primary">priA</name>
    <name evidence="15" type="ORF">SAMN02745120_0580</name>
</gene>
<dbReference type="PANTHER" id="PTHR30580:SF0">
    <property type="entry name" value="PRIMOSOMAL PROTEIN N"/>
    <property type="match status" value="1"/>
</dbReference>
<dbReference type="Pfam" id="PF04851">
    <property type="entry name" value="ResIII"/>
    <property type="match status" value="1"/>
</dbReference>
<organism evidence="15 16">
    <name type="scientific">Acetoanaerobium noterae</name>
    <dbReference type="NCBI Taxonomy" id="745369"/>
    <lineage>
        <taxon>Bacteria</taxon>
        <taxon>Bacillati</taxon>
        <taxon>Bacillota</taxon>
        <taxon>Clostridia</taxon>
        <taxon>Peptostreptococcales</taxon>
        <taxon>Filifactoraceae</taxon>
        <taxon>Acetoanaerobium</taxon>
    </lineage>
</organism>
<evidence type="ECO:0000256" key="11">
    <source>
        <dbReference type="ARBA" id="ARBA00048988"/>
    </source>
</evidence>
<feature type="domain" description="Helicase C-terminal" evidence="14">
    <location>
        <begin position="471"/>
        <end position="636"/>
    </location>
</feature>
<evidence type="ECO:0000256" key="1">
    <source>
        <dbReference type="ARBA" id="ARBA00022515"/>
    </source>
</evidence>
<dbReference type="FunFam" id="3.40.50.300:FF:000489">
    <property type="entry name" value="Primosome assembly protein PriA"/>
    <property type="match status" value="1"/>
</dbReference>
<evidence type="ECO:0000256" key="4">
    <source>
        <dbReference type="ARBA" id="ARBA00022741"/>
    </source>
</evidence>
<keyword evidence="1 12" id="KW-0639">Primosome</keyword>
<keyword evidence="5 12" id="KW-0378">Hydrolase</keyword>
<dbReference type="GO" id="GO:0006310">
    <property type="term" value="P:DNA recombination"/>
    <property type="evidence" value="ECO:0007669"/>
    <property type="project" value="InterPro"/>
</dbReference>
<dbReference type="Proteomes" id="UP000243406">
    <property type="component" value="Unassembled WGS sequence"/>
</dbReference>
<comment type="catalytic activity">
    <reaction evidence="12">
        <text>Couples ATP hydrolysis with the unwinding of duplex DNA by translocating in the 3'-5' direction.</text>
        <dbReference type="EC" id="5.6.2.4"/>
    </reaction>
</comment>
<keyword evidence="4 12" id="KW-0547">Nucleotide-binding</keyword>
<feature type="binding site" evidence="12">
    <location>
        <position position="459"/>
    </location>
    <ligand>
        <name>Zn(2+)</name>
        <dbReference type="ChEBI" id="CHEBI:29105"/>
        <label>2</label>
    </ligand>
</feature>
<dbReference type="InterPro" id="IPR001650">
    <property type="entry name" value="Helicase_C-like"/>
</dbReference>
<evidence type="ECO:0000259" key="13">
    <source>
        <dbReference type="PROSITE" id="PS51192"/>
    </source>
</evidence>
<evidence type="ECO:0000313" key="15">
    <source>
        <dbReference type="EMBL" id="SKB28150.1"/>
    </source>
</evidence>
<dbReference type="OrthoDB" id="9759544at2"/>
<comment type="subunit">
    <text evidence="12">Component of the replication restart primosome.</text>
</comment>
<protein>
    <recommendedName>
        <fullName evidence="12">Replication restart protein PriA</fullName>
    </recommendedName>
    <alternativeName>
        <fullName evidence="12">ATP-dependent DNA helicase PriA</fullName>
        <ecNumber evidence="12">5.6.2.4</ecNumber>
    </alternativeName>
    <alternativeName>
        <fullName evidence="12">DNA 3'-5' helicase PriA</fullName>
    </alternativeName>
</protein>
<dbReference type="GO" id="GO:0005524">
    <property type="term" value="F:ATP binding"/>
    <property type="evidence" value="ECO:0007669"/>
    <property type="project" value="UniProtKB-UniRule"/>
</dbReference>
<dbReference type="Pfam" id="PF18319">
    <property type="entry name" value="Zn_ribbon_PriA"/>
    <property type="match status" value="1"/>
</dbReference>
<feature type="binding site" evidence="12">
    <location>
        <position position="447"/>
    </location>
    <ligand>
        <name>Zn(2+)</name>
        <dbReference type="ChEBI" id="CHEBI:29105"/>
        <label>1</label>
    </ligand>
</feature>
<dbReference type="InterPro" id="IPR040498">
    <property type="entry name" value="PriA_CRR"/>
</dbReference>
<comment type="similarity">
    <text evidence="12">Belongs to the helicase family. PriA subfamily.</text>
</comment>
<dbReference type="SMART" id="SM00487">
    <property type="entry name" value="DEXDc"/>
    <property type="match status" value="1"/>
</dbReference>
<comment type="catalytic activity">
    <reaction evidence="11 12">
        <text>ATP + H2O = ADP + phosphate + H(+)</text>
        <dbReference type="Rhea" id="RHEA:13065"/>
        <dbReference type="ChEBI" id="CHEBI:15377"/>
        <dbReference type="ChEBI" id="CHEBI:15378"/>
        <dbReference type="ChEBI" id="CHEBI:30616"/>
        <dbReference type="ChEBI" id="CHEBI:43474"/>
        <dbReference type="ChEBI" id="CHEBI:456216"/>
        <dbReference type="EC" id="5.6.2.4"/>
    </reaction>
</comment>
<dbReference type="NCBIfam" id="TIGR00595">
    <property type="entry name" value="priA"/>
    <property type="match status" value="1"/>
</dbReference>
<feature type="binding site" evidence="12">
    <location>
        <position position="477"/>
    </location>
    <ligand>
        <name>Zn(2+)</name>
        <dbReference type="ChEBI" id="CHEBI:29105"/>
        <label>2</label>
    </ligand>
</feature>
<dbReference type="InterPro" id="IPR014001">
    <property type="entry name" value="Helicase_ATP-bd"/>
</dbReference>
<keyword evidence="2 12" id="KW-0235">DNA replication</keyword>
<dbReference type="InterPro" id="IPR005259">
    <property type="entry name" value="PriA"/>
</dbReference>
<dbReference type="PROSITE" id="PS51194">
    <property type="entry name" value="HELICASE_CTER"/>
    <property type="match status" value="1"/>
</dbReference>
<feature type="binding site" evidence="12">
    <location>
        <position position="490"/>
    </location>
    <ligand>
        <name>Zn(2+)</name>
        <dbReference type="ChEBI" id="CHEBI:29105"/>
        <label>1</label>
    </ligand>
</feature>
<dbReference type="RefSeq" id="WP_079588549.1">
    <property type="nucleotide sequence ID" value="NZ_FUYN01000001.1"/>
</dbReference>
<dbReference type="SMART" id="SM00490">
    <property type="entry name" value="HELICc"/>
    <property type="match status" value="1"/>
</dbReference>
<dbReference type="HAMAP" id="MF_00983">
    <property type="entry name" value="PriA"/>
    <property type="match status" value="1"/>
</dbReference>
<accession>A0A1T4ZZK0</accession>
<evidence type="ECO:0000256" key="5">
    <source>
        <dbReference type="ARBA" id="ARBA00022801"/>
    </source>
</evidence>
<evidence type="ECO:0000256" key="12">
    <source>
        <dbReference type="HAMAP-Rule" id="MF_00983"/>
    </source>
</evidence>
<dbReference type="CDD" id="cd18804">
    <property type="entry name" value="SF2_C_priA"/>
    <property type="match status" value="1"/>
</dbReference>
<evidence type="ECO:0000256" key="7">
    <source>
        <dbReference type="ARBA" id="ARBA00022833"/>
    </source>
</evidence>
<evidence type="ECO:0000256" key="3">
    <source>
        <dbReference type="ARBA" id="ARBA00022723"/>
    </source>
</evidence>
<feature type="binding site" evidence="12">
    <location>
        <position position="487"/>
    </location>
    <ligand>
        <name>Zn(2+)</name>
        <dbReference type="ChEBI" id="CHEBI:29105"/>
        <label>1</label>
    </ligand>
</feature>
<dbReference type="GO" id="GO:1990077">
    <property type="term" value="C:primosome complex"/>
    <property type="evidence" value="ECO:0007669"/>
    <property type="project" value="UniProtKB-UniRule"/>
</dbReference>
<dbReference type="Pfam" id="PF00271">
    <property type="entry name" value="Helicase_C"/>
    <property type="match status" value="1"/>
</dbReference>
<dbReference type="InterPro" id="IPR006935">
    <property type="entry name" value="Helicase/UvrB_N"/>
</dbReference>
<keyword evidence="8 12" id="KW-0067">ATP-binding</keyword>
<proteinExistence type="inferred from homology"/>
<keyword evidence="16" id="KW-1185">Reference proteome</keyword>
<dbReference type="Gene3D" id="3.40.1440.60">
    <property type="entry name" value="PriA, 3(prime) DNA-binding domain"/>
    <property type="match status" value="1"/>
</dbReference>
<keyword evidence="3 12" id="KW-0479">Metal-binding</keyword>
<evidence type="ECO:0000256" key="2">
    <source>
        <dbReference type="ARBA" id="ARBA00022705"/>
    </source>
</evidence>
<dbReference type="PANTHER" id="PTHR30580">
    <property type="entry name" value="PRIMOSOMAL PROTEIN N"/>
    <property type="match status" value="1"/>
</dbReference>
<dbReference type="EMBL" id="FUYN01000001">
    <property type="protein sequence ID" value="SKB28150.1"/>
    <property type="molecule type" value="Genomic_DNA"/>
</dbReference>
<dbReference type="GO" id="GO:0006302">
    <property type="term" value="P:double-strand break repair"/>
    <property type="evidence" value="ECO:0007669"/>
    <property type="project" value="InterPro"/>
</dbReference>
<dbReference type="AlphaFoldDB" id="A0A1T4ZZK0"/>
<sequence length="748" mass="85476">MVEKYCKVILIQKSRYIDKKFTYKTYLDVCLGQIVHVPFGRGNKQLEAIIVEIQEKLPCDEDKLKEIVSLGEKTNLDYDKIALAFWIRDYYMCSYLDALSLLYPSQIRKGSAKFEDFVVLKDKLALQLEYLDLKTNAHVKKYLYKLILDNVELSRDKLNEEFKGKNISAYINNLKEKEIIEIKSSRIFRDSSNDNINNTTYIRHALNKEQNNIFEEISDELSTKNRPVLLKGITGSGKTEIYMELIDKMIEEGKGSIVLVPEISLTPQTIARFTARFKAKVAVLHSHLSVGQRYDEWSKIENIDAPVVIGARSALFAPVRNLGLIVIDECHEDAYRSELNPKYDSVEVACKLNELQAVSVILGSATPKVEQYYKAKNKEYKLVELSKRANNKPLPSIEIIDMKEDAKLGNLSFLSFSLQTKISSAMKKKEQVILFLNRRGYANFLSCDSCGHVPKCKNCDISLTYHKKNQTLRCHYCNFEIPFHKSCESCNEGTMKDIGIGTERIEAEVRELFPEAKVFRMDKDTVSRKNSHSEILSAFKHTKGAILIGTQMIGKGLDFPMVSLVGVINADQGLNAPDFRSYERMFSLIEQVGGRAGRGDIDGKVLIQTFSPDNYVLKYILNHDFEGFYSEEIKLRETFNYLPYSNIIRVLVSSVNEQNAANSSMQIKDAIIFYLKKKSVHNVNIMGPFPCLVSKIENKYRWQILIKDSEVEIHLIKSIINYILTEKRSVVLLDNVNASVDINPINMV</sequence>
<reference evidence="16" key="1">
    <citation type="submission" date="2017-02" db="EMBL/GenBank/DDBJ databases">
        <authorList>
            <person name="Varghese N."/>
            <person name="Submissions S."/>
        </authorList>
    </citation>
    <scope>NUCLEOTIDE SEQUENCE [LARGE SCALE GENOMIC DNA]</scope>
    <source>
        <strain evidence="16">ATCC 35199</strain>
    </source>
</reference>
<feature type="binding site" evidence="12">
    <location>
        <position position="450"/>
    </location>
    <ligand>
        <name>Zn(2+)</name>
        <dbReference type="ChEBI" id="CHEBI:29105"/>
        <label>1</label>
    </ligand>
</feature>
<evidence type="ECO:0000256" key="6">
    <source>
        <dbReference type="ARBA" id="ARBA00022806"/>
    </source>
</evidence>
<dbReference type="PROSITE" id="PS51192">
    <property type="entry name" value="HELICASE_ATP_BIND_1"/>
    <property type="match status" value="1"/>
</dbReference>
<dbReference type="SUPFAM" id="SSF52540">
    <property type="entry name" value="P-loop containing nucleoside triphosphate hydrolases"/>
    <property type="match status" value="1"/>
</dbReference>
<comment type="cofactor">
    <cofactor evidence="12">
        <name>Zn(2+)</name>
        <dbReference type="ChEBI" id="CHEBI:29105"/>
    </cofactor>
    <text evidence="12">Binds 2 zinc ions per subunit.</text>
</comment>
<keyword evidence="7 12" id="KW-0862">Zinc</keyword>
<dbReference type="Gene3D" id="3.40.50.300">
    <property type="entry name" value="P-loop containing nucleotide triphosphate hydrolases"/>
    <property type="match status" value="2"/>
</dbReference>
<dbReference type="GO" id="GO:0006270">
    <property type="term" value="P:DNA replication initiation"/>
    <property type="evidence" value="ECO:0007669"/>
    <property type="project" value="TreeGrafter"/>
</dbReference>
<dbReference type="InterPro" id="IPR041236">
    <property type="entry name" value="PriA_C"/>
</dbReference>
<keyword evidence="6 12" id="KW-0347">Helicase</keyword>
<dbReference type="CDD" id="cd17929">
    <property type="entry name" value="DEXHc_priA"/>
    <property type="match status" value="1"/>
</dbReference>
<dbReference type="Pfam" id="PF18074">
    <property type="entry name" value="PriA_C"/>
    <property type="match status" value="1"/>
</dbReference>
<keyword evidence="9 12" id="KW-0238">DNA-binding</keyword>
<dbReference type="GO" id="GO:0008270">
    <property type="term" value="F:zinc ion binding"/>
    <property type="evidence" value="ECO:0007669"/>
    <property type="project" value="UniProtKB-UniRule"/>
</dbReference>
<feature type="binding site" evidence="12">
    <location>
        <position position="456"/>
    </location>
    <ligand>
        <name>Zn(2+)</name>
        <dbReference type="ChEBI" id="CHEBI:29105"/>
        <label>2</label>
    </ligand>
</feature>
<dbReference type="InterPro" id="IPR041222">
    <property type="entry name" value="PriA_3primeBD"/>
</dbReference>
<dbReference type="InterPro" id="IPR027417">
    <property type="entry name" value="P-loop_NTPase"/>
</dbReference>
<feature type="domain" description="Helicase ATP-binding" evidence="13">
    <location>
        <begin position="219"/>
        <end position="385"/>
    </location>
</feature>
<keyword evidence="10 12" id="KW-0413">Isomerase</keyword>
<comment type="function">
    <text evidence="12">Initiates the restart of stalled replication forks, which reloads the replicative helicase on sites other than the origin of replication. Recognizes and binds to abandoned replication forks and remodels them to uncover a helicase loading site. Promotes assembly of the primosome at these replication forks.</text>
</comment>
<dbReference type="Pfam" id="PF17764">
    <property type="entry name" value="PriA_3primeBD"/>
    <property type="match status" value="1"/>
</dbReference>
<name>A0A1T4ZZK0_9FIRM</name>
<evidence type="ECO:0000259" key="14">
    <source>
        <dbReference type="PROSITE" id="PS51194"/>
    </source>
</evidence>
<dbReference type="GO" id="GO:0006269">
    <property type="term" value="P:DNA replication, synthesis of primer"/>
    <property type="evidence" value="ECO:0007669"/>
    <property type="project" value="UniProtKB-KW"/>
</dbReference>
<feature type="binding site" evidence="12">
    <location>
        <position position="474"/>
    </location>
    <ligand>
        <name>Zn(2+)</name>
        <dbReference type="ChEBI" id="CHEBI:29105"/>
        <label>2</label>
    </ligand>
</feature>
<evidence type="ECO:0000313" key="16">
    <source>
        <dbReference type="Proteomes" id="UP000243406"/>
    </source>
</evidence>
<dbReference type="InterPro" id="IPR042115">
    <property type="entry name" value="PriA_3primeBD_sf"/>
</dbReference>
<dbReference type="EC" id="5.6.2.4" evidence="12"/>
<dbReference type="GO" id="GO:0043138">
    <property type="term" value="F:3'-5' DNA helicase activity"/>
    <property type="evidence" value="ECO:0007669"/>
    <property type="project" value="UniProtKB-EC"/>
</dbReference>
<dbReference type="GO" id="GO:0016887">
    <property type="term" value="F:ATP hydrolysis activity"/>
    <property type="evidence" value="ECO:0007669"/>
    <property type="project" value="RHEA"/>
</dbReference>
<evidence type="ECO:0000256" key="9">
    <source>
        <dbReference type="ARBA" id="ARBA00023125"/>
    </source>
</evidence>
<dbReference type="GO" id="GO:0003677">
    <property type="term" value="F:DNA binding"/>
    <property type="evidence" value="ECO:0007669"/>
    <property type="project" value="UniProtKB-UniRule"/>
</dbReference>
<evidence type="ECO:0000256" key="8">
    <source>
        <dbReference type="ARBA" id="ARBA00022840"/>
    </source>
</evidence>